<dbReference type="EC" id="3.1.-.-" evidence="2"/>
<evidence type="ECO:0000313" key="3">
    <source>
        <dbReference type="Proteomes" id="UP001418796"/>
    </source>
</evidence>
<dbReference type="PANTHER" id="PTHR30383:SF5">
    <property type="entry name" value="SGNH HYDROLASE-TYPE ESTERASE DOMAIN-CONTAINING PROTEIN"/>
    <property type="match status" value="1"/>
</dbReference>
<dbReference type="InterPro" id="IPR036514">
    <property type="entry name" value="SGNH_hydro_sf"/>
</dbReference>
<dbReference type="InterPro" id="IPR013830">
    <property type="entry name" value="SGNH_hydro"/>
</dbReference>
<evidence type="ECO:0000313" key="2">
    <source>
        <dbReference type="EMBL" id="MEN0645211.1"/>
    </source>
</evidence>
<dbReference type="Pfam" id="PF13472">
    <property type="entry name" value="Lipase_GDSL_2"/>
    <property type="match status" value="1"/>
</dbReference>
<proteinExistence type="predicted"/>
<dbReference type="SUPFAM" id="SSF52266">
    <property type="entry name" value="SGNH hydrolase"/>
    <property type="match status" value="1"/>
</dbReference>
<keyword evidence="3" id="KW-1185">Reference proteome</keyword>
<dbReference type="Proteomes" id="UP001418796">
    <property type="component" value="Unassembled WGS sequence"/>
</dbReference>
<dbReference type="PANTHER" id="PTHR30383">
    <property type="entry name" value="THIOESTERASE 1/PROTEASE 1/LYSOPHOSPHOLIPASE L1"/>
    <property type="match status" value="1"/>
</dbReference>
<organism evidence="2 3">
    <name type="scientific">Alkalicoccobacillus gibsonii</name>
    <dbReference type="NCBI Taxonomy" id="79881"/>
    <lineage>
        <taxon>Bacteria</taxon>
        <taxon>Bacillati</taxon>
        <taxon>Bacillota</taxon>
        <taxon>Bacilli</taxon>
        <taxon>Bacillales</taxon>
        <taxon>Bacillaceae</taxon>
        <taxon>Alkalicoccobacillus</taxon>
    </lineage>
</organism>
<name>A0ABU9VMT9_9BACI</name>
<dbReference type="GO" id="GO:0016787">
    <property type="term" value="F:hydrolase activity"/>
    <property type="evidence" value="ECO:0007669"/>
    <property type="project" value="UniProtKB-KW"/>
</dbReference>
<dbReference type="InterPro" id="IPR051532">
    <property type="entry name" value="Ester_Hydrolysis_Enzymes"/>
</dbReference>
<dbReference type="Gene3D" id="3.40.50.1110">
    <property type="entry name" value="SGNH hydrolase"/>
    <property type="match status" value="1"/>
</dbReference>
<accession>A0ABU9VMT9</accession>
<dbReference type="CDD" id="cd01834">
    <property type="entry name" value="SGNH_hydrolase_like_2"/>
    <property type="match status" value="1"/>
</dbReference>
<gene>
    <name evidence="2" type="ORF">MKY91_18780</name>
</gene>
<reference evidence="2 3" key="1">
    <citation type="submission" date="2024-03" db="EMBL/GenBank/DDBJ databases">
        <title>Bacilli Hybrid Assemblies.</title>
        <authorList>
            <person name="Kovac J."/>
        </authorList>
    </citation>
    <scope>NUCLEOTIDE SEQUENCE [LARGE SCALE GENOMIC DNA]</scope>
    <source>
        <strain evidence="2 3">FSL R7-0666</strain>
    </source>
</reference>
<comment type="caution">
    <text evidence="2">The sequence shown here is derived from an EMBL/GenBank/DDBJ whole genome shotgun (WGS) entry which is preliminary data.</text>
</comment>
<dbReference type="RefSeq" id="WP_343131807.1">
    <property type="nucleotide sequence ID" value="NZ_JBCITK010000001.1"/>
</dbReference>
<protein>
    <submittedName>
        <fullName evidence="2">SGNH/GDSL hydrolase family protein</fullName>
        <ecNumber evidence="2">3.1.-.-</ecNumber>
    </submittedName>
</protein>
<evidence type="ECO:0000259" key="1">
    <source>
        <dbReference type="Pfam" id="PF13472"/>
    </source>
</evidence>
<keyword evidence="2" id="KW-0378">Hydrolase</keyword>
<sequence>MLKQDDTFVLIGDSITENGRFEDPQGIGIGYAALIHDYLMVKHPELHLAIYNRGISGNRVTDLEDRWQQDVLDLNPDWVSISIGVNDAWSQTKHPDREQVYPELFEEIYDRLLRYTLEKTNARLILMEPTIIKEELDSEENQTLKPYIEAVHRLATKYDAILVPTNQAFQTYLEAESNVPVTTDGVHMNSKGDVLMATAWINAFNQSDK</sequence>
<feature type="domain" description="SGNH hydrolase-type esterase" evidence="1">
    <location>
        <begin position="10"/>
        <end position="192"/>
    </location>
</feature>
<dbReference type="EMBL" id="JBCITK010000001">
    <property type="protein sequence ID" value="MEN0645211.1"/>
    <property type="molecule type" value="Genomic_DNA"/>
</dbReference>